<dbReference type="PANTHER" id="PTHR22826">
    <property type="entry name" value="RHO GUANINE EXCHANGE FACTOR-RELATED"/>
    <property type="match status" value="1"/>
</dbReference>
<evidence type="ECO:0000313" key="3">
    <source>
        <dbReference type="Ensembl" id="ENSSTUP00000100655.1"/>
    </source>
</evidence>
<protein>
    <recommendedName>
        <fullName evidence="5">Mcf.2 cell line derived transforming sequence-like b</fullName>
    </recommendedName>
</protein>
<evidence type="ECO:0000256" key="2">
    <source>
        <dbReference type="SAM" id="MobiDB-lite"/>
    </source>
</evidence>
<sequence>MRTGESDENMKEKEEKLGERDEMEVRLQSSGHRGGGCVHISLEEVKSFYRFSQSCQRLHNDIMQQESDRLFAADIDPDLRKRFAFLSGGRAENGSPIIVFPEFPAFGELQEEEFHNVLTYLTSVPSVTASGVGFILVIDRRQDRWTAVKGTLLRIAPPNNNGLFQPYRPVPAHWICPCDRGGEEAGVELLTLLR</sequence>
<accession>A0A674DXW6</accession>
<evidence type="ECO:0000256" key="1">
    <source>
        <dbReference type="ARBA" id="ARBA00022658"/>
    </source>
</evidence>
<dbReference type="Proteomes" id="UP000472277">
    <property type="component" value="Chromosome 39"/>
</dbReference>
<evidence type="ECO:0000313" key="4">
    <source>
        <dbReference type="Proteomes" id="UP000472277"/>
    </source>
</evidence>
<dbReference type="PANTHER" id="PTHR22826:SF115">
    <property type="entry name" value="GUANINE NUCLEOTIDE EXCHANGE FACTOR DBS"/>
    <property type="match status" value="1"/>
</dbReference>
<organism evidence="3 4">
    <name type="scientific">Salmo trutta</name>
    <name type="common">Brown trout</name>
    <dbReference type="NCBI Taxonomy" id="8032"/>
    <lineage>
        <taxon>Eukaryota</taxon>
        <taxon>Metazoa</taxon>
        <taxon>Chordata</taxon>
        <taxon>Craniata</taxon>
        <taxon>Vertebrata</taxon>
        <taxon>Euteleostomi</taxon>
        <taxon>Actinopterygii</taxon>
        <taxon>Neopterygii</taxon>
        <taxon>Teleostei</taxon>
        <taxon>Protacanthopterygii</taxon>
        <taxon>Salmoniformes</taxon>
        <taxon>Salmonidae</taxon>
        <taxon>Salmoninae</taxon>
        <taxon>Salmo</taxon>
    </lineage>
</organism>
<dbReference type="InterPro" id="IPR051336">
    <property type="entry name" value="RhoGEF_Guanine_NuclExch_SF"/>
</dbReference>
<dbReference type="AlphaFoldDB" id="A0A674DXW6"/>
<dbReference type="GO" id="GO:0005737">
    <property type="term" value="C:cytoplasm"/>
    <property type="evidence" value="ECO:0007669"/>
    <property type="project" value="TreeGrafter"/>
</dbReference>
<name>A0A674DXW6_SALTR</name>
<keyword evidence="4" id="KW-1185">Reference proteome</keyword>
<dbReference type="Ensembl" id="ENSSTUT00000107996.1">
    <property type="protein sequence ID" value="ENSSTUP00000100655.1"/>
    <property type="gene ID" value="ENSSTUG00000045116.1"/>
</dbReference>
<keyword evidence="1" id="KW-0344">Guanine-nucleotide releasing factor</keyword>
<reference evidence="3" key="2">
    <citation type="submission" date="2025-09" db="UniProtKB">
        <authorList>
            <consortium name="Ensembl"/>
        </authorList>
    </citation>
    <scope>IDENTIFICATION</scope>
</reference>
<dbReference type="InParanoid" id="A0A674DXW6"/>
<feature type="region of interest" description="Disordered" evidence="2">
    <location>
        <begin position="1"/>
        <end position="20"/>
    </location>
</feature>
<dbReference type="GO" id="GO:0035025">
    <property type="term" value="P:positive regulation of Rho protein signal transduction"/>
    <property type="evidence" value="ECO:0007669"/>
    <property type="project" value="TreeGrafter"/>
</dbReference>
<proteinExistence type="predicted"/>
<dbReference type="GO" id="GO:0005085">
    <property type="term" value="F:guanyl-nucleotide exchange factor activity"/>
    <property type="evidence" value="ECO:0007669"/>
    <property type="project" value="UniProtKB-KW"/>
</dbReference>
<evidence type="ECO:0008006" key="5">
    <source>
        <dbReference type="Google" id="ProtNLM"/>
    </source>
</evidence>
<reference evidence="3" key="1">
    <citation type="submission" date="2025-08" db="UniProtKB">
        <authorList>
            <consortium name="Ensembl"/>
        </authorList>
    </citation>
    <scope>IDENTIFICATION</scope>
</reference>
<dbReference type="GeneTree" id="ENSGT00940000157874"/>